<protein>
    <recommendedName>
        <fullName evidence="3">F-box domain-containing protein</fullName>
    </recommendedName>
</protein>
<proteinExistence type="predicted"/>
<evidence type="ECO:0000313" key="2">
    <source>
        <dbReference type="Proteomes" id="UP000268162"/>
    </source>
</evidence>
<accession>A0A4P9ZQH7</accession>
<evidence type="ECO:0000313" key="1">
    <source>
        <dbReference type="EMBL" id="RKP35607.1"/>
    </source>
</evidence>
<dbReference type="InterPro" id="IPR032675">
    <property type="entry name" value="LRR_dom_sf"/>
</dbReference>
<sequence length="405" mass="47338">MTRISQRPTYYRLLVSKYPEALQSLLFSTDIEPRLELEWESMFRRHVHLLNRVTHWKTLTFHIDSLAPLWPRIMHYLVDNLPWWLPSRNLHIITATHYLKGDGCWYQVEHKDWLGLFYYCFPRVVQFLGHITRLTFKCQTPIDNDWMLRFLAPFTGLKQLKLEIPMINHQLTQEIAQRWPGLISLRLKGNYLANPVEFAPSLGAFRNLTTLDLGLMVREGDQVDLRALNPTDYPHLRRLLLCAALTQEFQVRTPVILDGMSVGFLQFISRCWPQLKSLTLMRIYLDGQMADLLAKNAPNLRILRIMSCPSMGDLCTQWLSKCTNLRNLVLSFTDSEELERFVINGLYSETLTFLCIMTCYNIPDTSRLNIRLPNIVRVVYRNLINPQALYSNPANVEFLCMDSGL</sequence>
<dbReference type="EMBL" id="ML002828">
    <property type="protein sequence ID" value="RKP35607.1"/>
    <property type="molecule type" value="Genomic_DNA"/>
</dbReference>
<gene>
    <name evidence="1" type="ORF">BJ085DRAFT_36531</name>
</gene>
<dbReference type="SUPFAM" id="SSF52047">
    <property type="entry name" value="RNI-like"/>
    <property type="match status" value="1"/>
</dbReference>
<dbReference type="Proteomes" id="UP000268162">
    <property type="component" value="Unassembled WGS sequence"/>
</dbReference>
<name>A0A4P9ZQH7_9FUNG</name>
<dbReference type="Gene3D" id="3.80.10.10">
    <property type="entry name" value="Ribonuclease Inhibitor"/>
    <property type="match status" value="2"/>
</dbReference>
<evidence type="ECO:0008006" key="3">
    <source>
        <dbReference type="Google" id="ProtNLM"/>
    </source>
</evidence>
<organism evidence="1 2">
    <name type="scientific">Dimargaris cristalligena</name>
    <dbReference type="NCBI Taxonomy" id="215637"/>
    <lineage>
        <taxon>Eukaryota</taxon>
        <taxon>Fungi</taxon>
        <taxon>Fungi incertae sedis</taxon>
        <taxon>Zoopagomycota</taxon>
        <taxon>Kickxellomycotina</taxon>
        <taxon>Dimargaritomycetes</taxon>
        <taxon>Dimargaritales</taxon>
        <taxon>Dimargaritaceae</taxon>
        <taxon>Dimargaris</taxon>
    </lineage>
</organism>
<dbReference type="AlphaFoldDB" id="A0A4P9ZQH7"/>
<keyword evidence="2" id="KW-1185">Reference proteome</keyword>
<reference evidence="2" key="1">
    <citation type="journal article" date="2018" name="Nat. Microbiol.">
        <title>Leveraging single-cell genomics to expand the fungal tree of life.</title>
        <authorList>
            <person name="Ahrendt S.R."/>
            <person name="Quandt C.A."/>
            <person name="Ciobanu D."/>
            <person name="Clum A."/>
            <person name="Salamov A."/>
            <person name="Andreopoulos B."/>
            <person name="Cheng J.F."/>
            <person name="Woyke T."/>
            <person name="Pelin A."/>
            <person name="Henrissat B."/>
            <person name="Reynolds N.K."/>
            <person name="Benny G.L."/>
            <person name="Smith M.E."/>
            <person name="James T.Y."/>
            <person name="Grigoriev I.V."/>
        </authorList>
    </citation>
    <scope>NUCLEOTIDE SEQUENCE [LARGE SCALE GENOMIC DNA]</scope>
    <source>
        <strain evidence="2">RSA 468</strain>
    </source>
</reference>